<evidence type="ECO:0000313" key="1">
    <source>
        <dbReference type="EMBL" id="AWZ38397.1"/>
    </source>
</evidence>
<name>A0AAD0KY17_9LACO</name>
<dbReference type="KEGG" id="lmur:CPS94_05270"/>
<dbReference type="Proteomes" id="UP000250143">
    <property type="component" value="Chromosome"/>
</dbReference>
<keyword evidence="3" id="KW-1185">Reference proteome</keyword>
<evidence type="ECO:0000313" key="2">
    <source>
        <dbReference type="EMBL" id="AWZ40613.1"/>
    </source>
</evidence>
<evidence type="ECO:0000313" key="4">
    <source>
        <dbReference type="Proteomes" id="UP000250153"/>
    </source>
</evidence>
<protein>
    <submittedName>
        <fullName evidence="1">Uncharacterized protein</fullName>
    </submittedName>
</protein>
<dbReference type="AlphaFoldDB" id="A0AAD0KY17"/>
<reference evidence="3 4" key="1">
    <citation type="submission" date="2017-09" db="EMBL/GenBank/DDBJ databases">
        <title>Predominant Lactobacillus spp. isolated from feces of mice subjected to short-term calorie restriction.</title>
        <authorList>
            <person name="Zhang C."/>
            <person name="Zhao L."/>
            <person name="Pan F."/>
        </authorList>
    </citation>
    <scope>NUCLEOTIDE SEQUENCE [LARGE SCALE GENOMIC DNA]</scope>
    <source>
        <strain evidence="2 3">CR141</strain>
        <strain evidence="1 4">CR147</strain>
    </source>
</reference>
<accession>A0AAD0KY17</accession>
<sequence length="141" mass="15686">MIFNKKKDVIALVIISLVMIVLLGENKMAIIKETGRVRETLAQKFPSKEDKQRRIALWVVQNFDVSEPIKEIKVSKIKSYGLFGTGGRAVSVIINNNENYIIDGISVGSDGTPRGIAIYGDDVTSVYNSKRTLEGIKVKSW</sequence>
<gene>
    <name evidence="2" type="ORF">CPQ89_06195</name>
    <name evidence="1" type="ORF">CPS94_05270</name>
</gene>
<organism evidence="1 4">
    <name type="scientific">Ligilactobacillus murinus</name>
    <dbReference type="NCBI Taxonomy" id="1622"/>
    <lineage>
        <taxon>Bacteria</taxon>
        <taxon>Bacillati</taxon>
        <taxon>Bacillota</taxon>
        <taxon>Bacilli</taxon>
        <taxon>Lactobacillales</taxon>
        <taxon>Lactobacillaceae</taxon>
        <taxon>Ligilactobacillus</taxon>
    </lineage>
</organism>
<evidence type="ECO:0000313" key="3">
    <source>
        <dbReference type="Proteomes" id="UP000250143"/>
    </source>
</evidence>
<proteinExistence type="predicted"/>
<dbReference type="EMBL" id="CP023566">
    <property type="protein sequence ID" value="AWZ40613.1"/>
    <property type="molecule type" value="Genomic_DNA"/>
</dbReference>
<dbReference type="EMBL" id="CP023565">
    <property type="protein sequence ID" value="AWZ38397.1"/>
    <property type="molecule type" value="Genomic_DNA"/>
</dbReference>
<dbReference type="Proteomes" id="UP000250153">
    <property type="component" value="Chromosome"/>
</dbReference>